<dbReference type="EMBL" id="FUWR01000009">
    <property type="protein sequence ID" value="SJZ88588.1"/>
    <property type="molecule type" value="Genomic_DNA"/>
</dbReference>
<dbReference type="STRING" id="115783.SAMN02745119_01902"/>
<feature type="domain" description="Protein-PII uridylyltransferase N-terminal" evidence="1">
    <location>
        <begin position="85"/>
        <end position="213"/>
    </location>
</feature>
<evidence type="ECO:0000259" key="1">
    <source>
        <dbReference type="Pfam" id="PF03445"/>
    </source>
</evidence>
<keyword evidence="4" id="KW-1185">Reference proteome</keyword>
<dbReference type="InterPro" id="IPR043519">
    <property type="entry name" value="NT_sf"/>
</dbReference>
<dbReference type="Proteomes" id="UP000190102">
    <property type="component" value="Unassembled WGS sequence"/>
</dbReference>
<dbReference type="SUPFAM" id="SSF81301">
    <property type="entry name" value="Nucleotidyltransferase"/>
    <property type="match status" value="1"/>
</dbReference>
<keyword evidence="3" id="KW-0808">Transferase</keyword>
<dbReference type="GO" id="GO:0008773">
    <property type="term" value="F:[protein-PII] uridylyltransferase activity"/>
    <property type="evidence" value="ECO:0007669"/>
    <property type="project" value="InterPro"/>
</dbReference>
<dbReference type="InterPro" id="IPR018821">
    <property type="entry name" value="DUF294_put_nucleoTrafse_sb-bd"/>
</dbReference>
<dbReference type="InterPro" id="IPR005105">
    <property type="entry name" value="GlnD_Uridyltrans_N"/>
</dbReference>
<sequence>METTPHDDMSHLLDELPSVTQLTRYCTVAEISEALQQVRADLAAVRRKFEVWDARSALQQGLIATADAPALKKLHEELNRIELERFSTAQSVSNLHQSCTHYRDMLAERALQIVTEEMAAAGHGAPPVAYALISMGSDGREEQTLITDQDYLIVYDDGGEEAADTWFVEFGNRLVDCLETAGFKRCTGDIMTSNPTWRGSYKQWRKRLFAIVRYEVEDFAKNMMDLIVLSDARFVAGERELGERLIELIRDMEKEHFQVLWSMARAATEMKLALGFMRKLWTEPSGEHRGELNVKLLAWAPLVMNVRILAISQGMAATNTIQRINYLEQEGSLSAEMASGLREAYDILTQHRILLQIKQVKGIQKDSHYLDPLMLENDEREHLRQAVIRIEELQKMIHTNFNIV</sequence>
<dbReference type="Gene3D" id="3.30.460.10">
    <property type="entry name" value="Beta Polymerase, domain 2"/>
    <property type="match status" value="1"/>
</dbReference>
<feature type="domain" description="DUF294" evidence="2">
    <location>
        <begin position="258"/>
        <end position="401"/>
    </location>
</feature>
<evidence type="ECO:0000259" key="2">
    <source>
        <dbReference type="Pfam" id="PF10335"/>
    </source>
</evidence>
<dbReference type="Pfam" id="PF10335">
    <property type="entry name" value="DUF294_C"/>
    <property type="match status" value="1"/>
</dbReference>
<dbReference type="OrthoDB" id="9808528at2"/>
<dbReference type="AlphaFoldDB" id="A0A1T4PCN1"/>
<dbReference type="Pfam" id="PF03445">
    <property type="entry name" value="DUF294"/>
    <property type="match status" value="1"/>
</dbReference>
<evidence type="ECO:0000313" key="3">
    <source>
        <dbReference type="EMBL" id="SJZ88588.1"/>
    </source>
</evidence>
<accession>A0A1T4PCN1</accession>
<reference evidence="4" key="1">
    <citation type="submission" date="2017-02" db="EMBL/GenBank/DDBJ databases">
        <authorList>
            <person name="Varghese N."/>
            <person name="Submissions S."/>
        </authorList>
    </citation>
    <scope>NUCLEOTIDE SEQUENCE [LARGE SCALE GENOMIC DNA]</scope>
    <source>
        <strain evidence="4">ATCC BAA-34</strain>
    </source>
</reference>
<protein>
    <submittedName>
        <fullName evidence="3">Putative nucleotidyltransferase DUF294</fullName>
    </submittedName>
</protein>
<proteinExistence type="predicted"/>
<organism evidence="3 4">
    <name type="scientific">Trichlorobacter thiogenes</name>
    <dbReference type="NCBI Taxonomy" id="115783"/>
    <lineage>
        <taxon>Bacteria</taxon>
        <taxon>Pseudomonadati</taxon>
        <taxon>Thermodesulfobacteriota</taxon>
        <taxon>Desulfuromonadia</taxon>
        <taxon>Geobacterales</taxon>
        <taxon>Geobacteraceae</taxon>
        <taxon>Trichlorobacter</taxon>
    </lineage>
</organism>
<evidence type="ECO:0000313" key="4">
    <source>
        <dbReference type="Proteomes" id="UP000190102"/>
    </source>
</evidence>
<gene>
    <name evidence="3" type="ORF">SAMN02745119_01902</name>
</gene>
<name>A0A1T4PCN1_9BACT</name>
<dbReference type="RefSeq" id="WP_139366739.1">
    <property type="nucleotide sequence ID" value="NZ_FUWR01000009.1"/>
</dbReference>
<dbReference type="CDD" id="cd05401">
    <property type="entry name" value="NT_GlnE_GlnD_like"/>
    <property type="match status" value="1"/>
</dbReference>